<dbReference type="Proteomes" id="UP000618460">
    <property type="component" value="Unassembled WGS sequence"/>
</dbReference>
<dbReference type="InterPro" id="IPR029033">
    <property type="entry name" value="His_PPase_superfam"/>
</dbReference>
<dbReference type="InterPro" id="IPR013078">
    <property type="entry name" value="His_Pase_superF_clade-1"/>
</dbReference>
<dbReference type="SUPFAM" id="SSF53254">
    <property type="entry name" value="Phosphoglycerate mutase-like"/>
    <property type="match status" value="1"/>
</dbReference>
<dbReference type="CDD" id="cd07067">
    <property type="entry name" value="HP_PGM_like"/>
    <property type="match status" value="1"/>
</dbReference>
<dbReference type="EMBL" id="BMLG01000001">
    <property type="protein sequence ID" value="GGM23371.1"/>
    <property type="molecule type" value="Genomic_DNA"/>
</dbReference>
<accession>A0A917TI82</accession>
<keyword evidence="4" id="KW-1185">Reference proteome</keyword>
<dbReference type="Pfam" id="PF00300">
    <property type="entry name" value="His_Phos_1"/>
    <property type="match status" value="1"/>
</dbReference>
<evidence type="ECO:0000313" key="3">
    <source>
        <dbReference type="EMBL" id="GGM23371.1"/>
    </source>
</evidence>
<dbReference type="SMART" id="SM00855">
    <property type="entry name" value="PGAM"/>
    <property type="match status" value="1"/>
</dbReference>
<reference evidence="3" key="1">
    <citation type="journal article" date="2014" name="Int. J. Syst. Evol. Microbiol.">
        <title>Complete genome sequence of Corynebacterium casei LMG S-19264T (=DSM 44701T), isolated from a smear-ripened cheese.</title>
        <authorList>
            <consortium name="US DOE Joint Genome Institute (JGI-PGF)"/>
            <person name="Walter F."/>
            <person name="Albersmeier A."/>
            <person name="Kalinowski J."/>
            <person name="Ruckert C."/>
        </authorList>
    </citation>
    <scope>NUCLEOTIDE SEQUENCE</scope>
    <source>
        <strain evidence="3">CGMCC 1.6333</strain>
    </source>
</reference>
<feature type="binding site" evidence="2">
    <location>
        <position position="54"/>
    </location>
    <ligand>
        <name>substrate</name>
    </ligand>
</feature>
<dbReference type="GO" id="GO:0005737">
    <property type="term" value="C:cytoplasm"/>
    <property type="evidence" value="ECO:0007669"/>
    <property type="project" value="TreeGrafter"/>
</dbReference>
<sequence length="182" mass="21382">MKRLIMIRHCQAESQHKDAPLTKSGVNQAHRLAEFLNNNKQIKLDRIITSPFMRAIETIRPYADHHNISIEKDRRLQERLLSDQPIDDWLDVLEKSFLDFDFRLPGGESSNDALKRGIQVLNEALQDQDNEQIAIVTHGNLLSILLSEFDKEFGFYQWKTLKNPDVFLIEKDIDSYRLEHIW</sequence>
<dbReference type="GO" id="GO:0016791">
    <property type="term" value="F:phosphatase activity"/>
    <property type="evidence" value="ECO:0007669"/>
    <property type="project" value="TreeGrafter"/>
</dbReference>
<evidence type="ECO:0000256" key="1">
    <source>
        <dbReference type="PIRSR" id="PIRSR613078-1"/>
    </source>
</evidence>
<dbReference type="AlphaFoldDB" id="A0A917TI82"/>
<evidence type="ECO:0000256" key="2">
    <source>
        <dbReference type="PIRSR" id="PIRSR613078-2"/>
    </source>
</evidence>
<evidence type="ECO:0000313" key="4">
    <source>
        <dbReference type="Proteomes" id="UP000618460"/>
    </source>
</evidence>
<feature type="active site" description="Tele-phosphohistidine intermediate" evidence="1">
    <location>
        <position position="9"/>
    </location>
</feature>
<comment type="caution">
    <text evidence="3">The sequence shown here is derived from an EMBL/GenBank/DDBJ whole genome shotgun (WGS) entry which is preliminary data.</text>
</comment>
<dbReference type="OrthoDB" id="512570at2"/>
<dbReference type="PANTHER" id="PTHR48100:SF1">
    <property type="entry name" value="HISTIDINE PHOSPHATASE FAMILY PROTEIN-RELATED"/>
    <property type="match status" value="1"/>
</dbReference>
<name>A0A917TI82_9BACI</name>
<dbReference type="RefSeq" id="WP_117152244.1">
    <property type="nucleotide sequence ID" value="NZ_BMLG01000001.1"/>
</dbReference>
<dbReference type="InterPro" id="IPR050275">
    <property type="entry name" value="PGM_Phosphatase"/>
</dbReference>
<organism evidence="3 4">
    <name type="scientific">Paraliobacillus quinghaiensis</name>
    <dbReference type="NCBI Taxonomy" id="470815"/>
    <lineage>
        <taxon>Bacteria</taxon>
        <taxon>Bacillati</taxon>
        <taxon>Bacillota</taxon>
        <taxon>Bacilli</taxon>
        <taxon>Bacillales</taxon>
        <taxon>Bacillaceae</taxon>
        <taxon>Paraliobacillus</taxon>
    </lineage>
</organism>
<protein>
    <submittedName>
        <fullName evidence="3">Phosphoglycerate mutase</fullName>
    </submittedName>
</protein>
<gene>
    <name evidence="3" type="primary">gpmA</name>
    <name evidence="3" type="ORF">GCM10011351_06440</name>
</gene>
<proteinExistence type="predicted"/>
<dbReference type="PANTHER" id="PTHR48100">
    <property type="entry name" value="BROAD-SPECIFICITY PHOSPHATASE YOR283W-RELATED"/>
    <property type="match status" value="1"/>
</dbReference>
<reference evidence="3" key="2">
    <citation type="submission" date="2020-09" db="EMBL/GenBank/DDBJ databases">
        <authorList>
            <person name="Sun Q."/>
            <person name="Zhou Y."/>
        </authorList>
    </citation>
    <scope>NUCLEOTIDE SEQUENCE</scope>
    <source>
        <strain evidence="3">CGMCC 1.6333</strain>
    </source>
</reference>
<dbReference type="Gene3D" id="3.40.50.1240">
    <property type="entry name" value="Phosphoglycerate mutase-like"/>
    <property type="match status" value="1"/>
</dbReference>
<feature type="active site" description="Proton donor/acceptor" evidence="1">
    <location>
        <position position="78"/>
    </location>
</feature>